<dbReference type="EMBL" id="CCKQ01015026">
    <property type="protein sequence ID" value="CDW86839.1"/>
    <property type="molecule type" value="Genomic_DNA"/>
</dbReference>
<dbReference type="InParanoid" id="A0A078AXE1"/>
<keyword evidence="7" id="KW-1185">Reference proteome</keyword>
<evidence type="ECO:0000256" key="3">
    <source>
        <dbReference type="ARBA" id="ARBA00015522"/>
    </source>
</evidence>
<gene>
    <name evidence="6" type="primary">Contig8224.g8770</name>
    <name evidence="6" type="ORF">STYLEM_15938</name>
</gene>
<name>A0A078AXE1_STYLE</name>
<accession>A0A078AXE1</accession>
<dbReference type="AlphaFoldDB" id="A0A078AXE1"/>
<sequence length="219" mass="26279">MGLLSRRRKQPRIVKKKKVNGPKKISLNQLDPNIRRHWDKKKSVQENFQHMGLTYNLNPNLKYTDDGKKLLIDSQQQWNKLVQDKQKRLKKEAGLKDEEIKSEDEEVDVIEEDSYDENNDYFKDENDLNKYDLKQLRKKPKLTELFDLQSAKEFKKTGKKLSSDDASMMKQLINKYGDDFKKMFKDIKLNFMQYSKGQLKEKYRTYQQFIQQANDKKKN</sequence>
<feature type="region of interest" description="Disordered" evidence="5">
    <location>
        <begin position="1"/>
        <end position="27"/>
    </location>
</feature>
<comment type="similarity">
    <text evidence="2">Belongs to the NOP16 family.</text>
</comment>
<evidence type="ECO:0000256" key="5">
    <source>
        <dbReference type="SAM" id="MobiDB-lite"/>
    </source>
</evidence>
<dbReference type="Proteomes" id="UP000039865">
    <property type="component" value="Unassembled WGS sequence"/>
</dbReference>
<dbReference type="InterPro" id="IPR019002">
    <property type="entry name" value="Ribosome_biogenesis_Nop16"/>
</dbReference>
<dbReference type="Pfam" id="PF09420">
    <property type="entry name" value="Nop16"/>
    <property type="match status" value="1"/>
</dbReference>
<feature type="compositionally biased region" description="Basic residues" evidence="5">
    <location>
        <begin position="1"/>
        <end position="21"/>
    </location>
</feature>
<dbReference type="OrthoDB" id="285729at2759"/>
<evidence type="ECO:0000313" key="7">
    <source>
        <dbReference type="Proteomes" id="UP000039865"/>
    </source>
</evidence>
<comment type="subcellular location">
    <subcellularLocation>
        <location evidence="1">Nucleus</location>
        <location evidence="1">Nucleolus</location>
    </subcellularLocation>
</comment>
<proteinExistence type="inferred from homology"/>
<evidence type="ECO:0000313" key="6">
    <source>
        <dbReference type="EMBL" id="CDW86839.1"/>
    </source>
</evidence>
<dbReference type="PANTHER" id="PTHR13243:SF1">
    <property type="entry name" value="NUCLEOLAR PROTEIN 16"/>
    <property type="match status" value="1"/>
</dbReference>
<reference evidence="6 7" key="1">
    <citation type="submission" date="2014-06" db="EMBL/GenBank/DDBJ databases">
        <authorList>
            <person name="Swart Estienne"/>
        </authorList>
    </citation>
    <scope>NUCLEOTIDE SEQUENCE [LARGE SCALE GENOMIC DNA]</scope>
    <source>
        <strain evidence="6 7">130c</strain>
    </source>
</reference>
<protein>
    <recommendedName>
        <fullName evidence="3">Nucleolar protein 16</fullName>
    </recommendedName>
</protein>
<evidence type="ECO:0000256" key="4">
    <source>
        <dbReference type="ARBA" id="ARBA00023242"/>
    </source>
</evidence>
<keyword evidence="4" id="KW-0539">Nucleus</keyword>
<evidence type="ECO:0000256" key="2">
    <source>
        <dbReference type="ARBA" id="ARBA00008479"/>
    </source>
</evidence>
<dbReference type="PANTHER" id="PTHR13243">
    <property type="entry name" value="HSPC111 PROTEIN-RELATED"/>
    <property type="match status" value="1"/>
</dbReference>
<organism evidence="6 7">
    <name type="scientific">Stylonychia lemnae</name>
    <name type="common">Ciliate</name>
    <dbReference type="NCBI Taxonomy" id="5949"/>
    <lineage>
        <taxon>Eukaryota</taxon>
        <taxon>Sar</taxon>
        <taxon>Alveolata</taxon>
        <taxon>Ciliophora</taxon>
        <taxon>Intramacronucleata</taxon>
        <taxon>Spirotrichea</taxon>
        <taxon>Stichotrichia</taxon>
        <taxon>Sporadotrichida</taxon>
        <taxon>Oxytrichidae</taxon>
        <taxon>Stylonychinae</taxon>
        <taxon>Stylonychia</taxon>
    </lineage>
</organism>
<dbReference type="GO" id="GO:0042273">
    <property type="term" value="P:ribosomal large subunit biogenesis"/>
    <property type="evidence" value="ECO:0007669"/>
    <property type="project" value="TreeGrafter"/>
</dbReference>
<evidence type="ECO:0000256" key="1">
    <source>
        <dbReference type="ARBA" id="ARBA00004604"/>
    </source>
</evidence>
<dbReference type="GO" id="GO:0005730">
    <property type="term" value="C:nucleolus"/>
    <property type="evidence" value="ECO:0007669"/>
    <property type="project" value="UniProtKB-SubCell"/>
</dbReference>